<keyword evidence="1" id="KW-0472">Membrane</keyword>
<organism evidence="2 3">
    <name type="scientific">Thioclava arctica</name>
    <dbReference type="NCBI Taxonomy" id="3238301"/>
    <lineage>
        <taxon>Bacteria</taxon>
        <taxon>Pseudomonadati</taxon>
        <taxon>Pseudomonadota</taxon>
        <taxon>Alphaproteobacteria</taxon>
        <taxon>Rhodobacterales</taxon>
        <taxon>Paracoccaceae</taxon>
        <taxon>Thioclava</taxon>
    </lineage>
</organism>
<sequence length="44" mass="4734">MSKRMIQLIENQRLVQAAHWTAFSLGVLALAASITATAVHALLS</sequence>
<evidence type="ECO:0000256" key="1">
    <source>
        <dbReference type="SAM" id="Phobius"/>
    </source>
</evidence>
<accession>A0ABV3TEI1</accession>
<dbReference type="EMBL" id="JBFRYC010000001">
    <property type="protein sequence ID" value="MEX1660101.1"/>
    <property type="molecule type" value="Genomic_DNA"/>
</dbReference>
<reference evidence="2 3" key="1">
    <citation type="journal article" date="2011" name="Int. J. Syst. Evol. Microbiol.">
        <title>Zhongshania antarctica gen. nov., sp. nov. and Zhongshania guokunii sp. nov., gammaproteobacteria respectively isolated from coastal attached (fast) ice and surface seawater of the Antarctic.</title>
        <authorList>
            <person name="Li H.J."/>
            <person name="Zhang X.Y."/>
            <person name="Chen C.X."/>
            <person name="Zhang Y.J."/>
            <person name="Gao Z.M."/>
            <person name="Yu Y."/>
            <person name="Chen X.L."/>
            <person name="Chen B."/>
            <person name="Zhang Y.Z."/>
        </authorList>
    </citation>
    <scope>NUCLEOTIDE SEQUENCE [LARGE SCALE GENOMIC DNA]</scope>
    <source>
        <strain evidence="2 3">15-R06ZXC-3</strain>
    </source>
</reference>
<comment type="caution">
    <text evidence="2">The sequence shown here is derived from an EMBL/GenBank/DDBJ whole genome shotgun (WGS) entry which is preliminary data.</text>
</comment>
<dbReference type="RefSeq" id="WP_368390524.1">
    <property type="nucleotide sequence ID" value="NZ_JBFRYC010000001.1"/>
</dbReference>
<gene>
    <name evidence="2" type="ORF">AB4874_00350</name>
</gene>
<dbReference type="Proteomes" id="UP001557465">
    <property type="component" value="Unassembled WGS sequence"/>
</dbReference>
<feature type="transmembrane region" description="Helical" evidence="1">
    <location>
        <begin position="20"/>
        <end position="43"/>
    </location>
</feature>
<proteinExistence type="predicted"/>
<evidence type="ECO:0000313" key="3">
    <source>
        <dbReference type="Proteomes" id="UP001557465"/>
    </source>
</evidence>
<keyword evidence="3" id="KW-1185">Reference proteome</keyword>
<keyword evidence="1" id="KW-1133">Transmembrane helix</keyword>
<name>A0ABV3TEI1_9RHOB</name>
<protein>
    <submittedName>
        <fullName evidence="2">Uncharacterized protein</fullName>
    </submittedName>
</protein>
<evidence type="ECO:0000313" key="2">
    <source>
        <dbReference type="EMBL" id="MEX1660101.1"/>
    </source>
</evidence>
<keyword evidence="1" id="KW-0812">Transmembrane</keyword>